<name>A0A521FPX1_9RHOB</name>
<dbReference type="Pfam" id="PF00378">
    <property type="entry name" value="ECH_1"/>
    <property type="match status" value="1"/>
</dbReference>
<dbReference type="EMBL" id="FXTO01000042">
    <property type="protein sequence ID" value="SMO98219.1"/>
    <property type="molecule type" value="Genomic_DNA"/>
</dbReference>
<dbReference type="OrthoDB" id="7619812at2"/>
<dbReference type="Gene3D" id="3.90.226.10">
    <property type="entry name" value="2-enoyl-CoA Hydratase, Chain A, domain 1"/>
    <property type="match status" value="1"/>
</dbReference>
<dbReference type="PANTHER" id="PTHR43459">
    <property type="entry name" value="ENOYL-COA HYDRATASE"/>
    <property type="match status" value="1"/>
</dbReference>
<comment type="similarity">
    <text evidence="1">Belongs to the enoyl-CoA hydratase/isomerase family.</text>
</comment>
<organism evidence="2 3">
    <name type="scientific">Thalassovita litoralis</name>
    <dbReference type="NCBI Taxonomy" id="1010611"/>
    <lineage>
        <taxon>Bacteria</taxon>
        <taxon>Pseudomonadati</taxon>
        <taxon>Pseudomonadota</taxon>
        <taxon>Alphaproteobacteria</taxon>
        <taxon>Rhodobacterales</taxon>
        <taxon>Roseobacteraceae</taxon>
        <taxon>Thalassovita</taxon>
    </lineage>
</organism>
<keyword evidence="3" id="KW-1185">Reference proteome</keyword>
<dbReference type="AlphaFoldDB" id="A0A521FPX1"/>
<dbReference type="InterPro" id="IPR001753">
    <property type="entry name" value="Enoyl-CoA_hydra/iso"/>
</dbReference>
<accession>A0A521FPX1</accession>
<dbReference type="InterPro" id="IPR014748">
    <property type="entry name" value="Enoyl-CoA_hydra_C"/>
</dbReference>
<dbReference type="CDD" id="cd06558">
    <property type="entry name" value="crotonase-like"/>
    <property type="match status" value="1"/>
</dbReference>
<proteinExistence type="inferred from homology"/>
<evidence type="ECO:0000313" key="2">
    <source>
        <dbReference type="EMBL" id="SMO98219.1"/>
    </source>
</evidence>
<dbReference type="PANTHER" id="PTHR43459:SF1">
    <property type="entry name" value="EG:BACN32G11.4 PROTEIN"/>
    <property type="match status" value="1"/>
</dbReference>
<dbReference type="GO" id="GO:0003824">
    <property type="term" value="F:catalytic activity"/>
    <property type="evidence" value="ECO:0007669"/>
    <property type="project" value="UniProtKB-ARBA"/>
</dbReference>
<dbReference type="Proteomes" id="UP000316030">
    <property type="component" value="Unassembled WGS sequence"/>
</dbReference>
<dbReference type="InterPro" id="IPR029045">
    <property type="entry name" value="ClpP/crotonase-like_dom_sf"/>
</dbReference>
<evidence type="ECO:0000256" key="1">
    <source>
        <dbReference type="ARBA" id="ARBA00005254"/>
    </source>
</evidence>
<dbReference type="RefSeq" id="WP_142494841.1">
    <property type="nucleotide sequence ID" value="NZ_FXTO01000042.1"/>
</dbReference>
<gene>
    <name evidence="2" type="ORF">SAMN06265173_1423</name>
</gene>
<dbReference type="Gene3D" id="1.10.12.10">
    <property type="entry name" value="Lyase 2-enoyl-coa Hydratase, Chain A, domain 2"/>
    <property type="match status" value="1"/>
</dbReference>
<reference evidence="2 3" key="1">
    <citation type="submission" date="2017-05" db="EMBL/GenBank/DDBJ databases">
        <authorList>
            <person name="Varghese N."/>
            <person name="Submissions S."/>
        </authorList>
    </citation>
    <scope>NUCLEOTIDE SEQUENCE [LARGE SCALE GENOMIC DNA]</scope>
    <source>
        <strain evidence="2 3">DSM 29506</strain>
    </source>
</reference>
<dbReference type="SUPFAM" id="SSF52096">
    <property type="entry name" value="ClpP/crotonase"/>
    <property type="match status" value="1"/>
</dbReference>
<evidence type="ECO:0000313" key="3">
    <source>
        <dbReference type="Proteomes" id="UP000316030"/>
    </source>
</evidence>
<protein>
    <submittedName>
        <fullName evidence="2">Short chain enoyl-CoA hydratase /Enoyl-CoA hydratase</fullName>
    </submittedName>
</protein>
<sequence>MTLPPMPQEPAQDGALCVSETLGATSLIWLNQPQKRNALSPELRVTLLDEIRKASEDDAIRVIVIAGTQGCFSAGGDISTMKGITAVAGRARMQKAADLMRAVIDCPKPIIAAVEGWSVGAGLSLSAACDIAISGRDAKYSLPFAKLGLMPDLASLYTIPARIGMGRTKWLAFTRRTIGAQQAMEWGLVEDVVDTGTALQHALAMADEIAQGAPLTNTYTKQMLARLPLPLPEFLAAERDAQAILYTSEDFAEGYAAFFEKRKPVFKGR</sequence>